<protein>
    <submittedName>
        <fullName evidence="1">Uncharacterized protein</fullName>
    </submittedName>
</protein>
<name>A0A6A4X529_AMPAM</name>
<keyword evidence="2" id="KW-1185">Reference proteome</keyword>
<organism evidence="1 2">
    <name type="scientific">Amphibalanus amphitrite</name>
    <name type="common">Striped barnacle</name>
    <name type="synonym">Balanus amphitrite</name>
    <dbReference type="NCBI Taxonomy" id="1232801"/>
    <lineage>
        <taxon>Eukaryota</taxon>
        <taxon>Metazoa</taxon>
        <taxon>Ecdysozoa</taxon>
        <taxon>Arthropoda</taxon>
        <taxon>Crustacea</taxon>
        <taxon>Multicrustacea</taxon>
        <taxon>Cirripedia</taxon>
        <taxon>Thoracica</taxon>
        <taxon>Thoracicalcarea</taxon>
        <taxon>Balanomorpha</taxon>
        <taxon>Balanoidea</taxon>
        <taxon>Balanidae</taxon>
        <taxon>Amphibalaninae</taxon>
        <taxon>Amphibalanus</taxon>
    </lineage>
</organism>
<reference evidence="1 2" key="1">
    <citation type="submission" date="2019-07" db="EMBL/GenBank/DDBJ databases">
        <title>Draft genome assembly of a fouling barnacle, Amphibalanus amphitrite (Darwin, 1854): The first reference genome for Thecostraca.</title>
        <authorList>
            <person name="Kim W."/>
        </authorList>
    </citation>
    <scope>NUCLEOTIDE SEQUENCE [LARGE SCALE GENOMIC DNA]</scope>
    <source>
        <strain evidence="1">SNU_AA5</strain>
        <tissue evidence="1">Soma without cirri and trophi</tissue>
    </source>
</reference>
<accession>A0A6A4X529</accession>
<evidence type="ECO:0000313" key="1">
    <source>
        <dbReference type="EMBL" id="KAF0309491.1"/>
    </source>
</evidence>
<sequence>MVFFPFPFRNWSHMMEPPLLCLIISTCPDSVHTGNSHGHFKVPPWVLSILYVDTLGTVGILSVSGKRHCRLCDGESMTCDLTLWAVCAGLGLPGSAGSHRAVCIVFSGPAMFVGYCRRRRSAQSSLSHCTVYKQINR</sequence>
<proteinExistence type="predicted"/>
<dbReference type="AlphaFoldDB" id="A0A6A4X529"/>
<dbReference type="EMBL" id="VIIS01000394">
    <property type="protein sequence ID" value="KAF0309491.1"/>
    <property type="molecule type" value="Genomic_DNA"/>
</dbReference>
<dbReference type="Proteomes" id="UP000440578">
    <property type="component" value="Unassembled WGS sequence"/>
</dbReference>
<gene>
    <name evidence="1" type="ORF">FJT64_019384</name>
</gene>
<evidence type="ECO:0000313" key="2">
    <source>
        <dbReference type="Proteomes" id="UP000440578"/>
    </source>
</evidence>
<comment type="caution">
    <text evidence="1">The sequence shown here is derived from an EMBL/GenBank/DDBJ whole genome shotgun (WGS) entry which is preliminary data.</text>
</comment>